<keyword evidence="1 3" id="KW-0479">Metal-binding</keyword>
<feature type="region of interest" description="Disordered" evidence="4">
    <location>
        <begin position="376"/>
        <end position="402"/>
    </location>
</feature>
<feature type="compositionally biased region" description="Basic residues" evidence="4">
    <location>
        <begin position="390"/>
        <end position="402"/>
    </location>
</feature>
<evidence type="ECO:0000313" key="7">
    <source>
        <dbReference type="Proteomes" id="UP001353858"/>
    </source>
</evidence>
<organism evidence="6 7">
    <name type="scientific">Aquatica leii</name>
    <dbReference type="NCBI Taxonomy" id="1421715"/>
    <lineage>
        <taxon>Eukaryota</taxon>
        <taxon>Metazoa</taxon>
        <taxon>Ecdysozoa</taxon>
        <taxon>Arthropoda</taxon>
        <taxon>Hexapoda</taxon>
        <taxon>Insecta</taxon>
        <taxon>Pterygota</taxon>
        <taxon>Neoptera</taxon>
        <taxon>Endopterygota</taxon>
        <taxon>Coleoptera</taxon>
        <taxon>Polyphaga</taxon>
        <taxon>Elateriformia</taxon>
        <taxon>Elateroidea</taxon>
        <taxon>Lampyridae</taxon>
        <taxon>Luciolinae</taxon>
        <taxon>Aquatica</taxon>
    </lineage>
</organism>
<dbReference type="Gene3D" id="2.60.210.10">
    <property type="entry name" value="Apoptosis, Tumor Necrosis Factor Receptor Associated Protein 2, Chain A"/>
    <property type="match status" value="1"/>
</dbReference>
<feature type="compositionally biased region" description="Polar residues" evidence="4">
    <location>
        <begin position="376"/>
        <end position="389"/>
    </location>
</feature>
<evidence type="ECO:0000313" key="6">
    <source>
        <dbReference type="EMBL" id="KAK4879117.1"/>
    </source>
</evidence>
<dbReference type="InterPro" id="IPR008974">
    <property type="entry name" value="TRAF-like"/>
</dbReference>
<gene>
    <name evidence="6" type="ORF">RN001_007263</name>
</gene>
<reference evidence="7" key="1">
    <citation type="submission" date="2023-01" db="EMBL/GenBank/DDBJ databases">
        <title>Key to firefly adult light organ development and bioluminescence: homeobox transcription factors regulate luciferase expression and transportation to peroxisome.</title>
        <authorList>
            <person name="Fu X."/>
        </authorList>
    </citation>
    <scope>NUCLEOTIDE SEQUENCE [LARGE SCALE GENOMIC DNA]</scope>
</reference>
<dbReference type="Gene3D" id="3.30.40.10">
    <property type="entry name" value="Zinc/RING finger domain, C3HC4 (zinc finger)"/>
    <property type="match status" value="1"/>
</dbReference>
<evidence type="ECO:0000259" key="5">
    <source>
        <dbReference type="PROSITE" id="PS50089"/>
    </source>
</evidence>
<dbReference type="InterPro" id="IPR001841">
    <property type="entry name" value="Znf_RING"/>
</dbReference>
<evidence type="ECO:0000256" key="2">
    <source>
        <dbReference type="ARBA" id="ARBA00022833"/>
    </source>
</evidence>
<proteinExistence type="predicted"/>
<accession>A0AAN7P838</accession>
<protein>
    <recommendedName>
        <fullName evidence="5">RING-type domain-containing protein</fullName>
    </recommendedName>
</protein>
<dbReference type="InterPro" id="IPR013083">
    <property type="entry name" value="Znf_RING/FYVE/PHD"/>
</dbReference>
<evidence type="ECO:0000256" key="1">
    <source>
        <dbReference type="ARBA" id="ARBA00022771"/>
    </source>
</evidence>
<comment type="caution">
    <text evidence="6">The sequence shown here is derived from an EMBL/GenBank/DDBJ whole genome shotgun (WGS) entry which is preliminary data.</text>
</comment>
<dbReference type="GO" id="GO:0008270">
    <property type="term" value="F:zinc ion binding"/>
    <property type="evidence" value="ECO:0007669"/>
    <property type="project" value="UniProtKB-KW"/>
</dbReference>
<dbReference type="PROSITE" id="PS50089">
    <property type="entry name" value="ZF_RING_2"/>
    <property type="match status" value="1"/>
</dbReference>
<evidence type="ECO:0000256" key="3">
    <source>
        <dbReference type="PROSITE-ProRule" id="PRU00175"/>
    </source>
</evidence>
<dbReference type="Proteomes" id="UP001353858">
    <property type="component" value="Unassembled WGS sequence"/>
</dbReference>
<keyword evidence="7" id="KW-1185">Reference proteome</keyword>
<dbReference type="SUPFAM" id="SSF57850">
    <property type="entry name" value="RING/U-box"/>
    <property type="match status" value="1"/>
</dbReference>
<evidence type="ECO:0000256" key="4">
    <source>
        <dbReference type="SAM" id="MobiDB-lite"/>
    </source>
</evidence>
<dbReference type="EMBL" id="JARPUR010000003">
    <property type="protein sequence ID" value="KAK4879117.1"/>
    <property type="molecule type" value="Genomic_DNA"/>
</dbReference>
<name>A0AAN7P838_9COLE</name>
<feature type="domain" description="RING-type" evidence="5">
    <location>
        <begin position="20"/>
        <end position="59"/>
    </location>
</feature>
<dbReference type="AlphaFoldDB" id="A0AAN7P838"/>
<keyword evidence="1 3" id="KW-0863">Zinc-finger</keyword>
<keyword evidence="2" id="KW-0862">Zinc</keyword>
<sequence length="402" mass="45229">MFKNGIVQWGWPEIEELLQCPICLDIPATGPGLTVEQCIHGHHICYSCKTKVENCPLCKCSFHGTRNFVVEELLRHFEILKNTMLLNNMVVDTKPKKKKKVKLNANAPSFEPNQLPVRRNVNTPKANKGLYPCRVEDCDVSLPAARLLNHVRCFHADNLTESTVDIADSYSQTWEVTKKIKKPINKTSFVVFVSGIGLVFLTIEMLRSGQLIAVVQTAMKFRQAQAFLASVEFFSVNATFSYNTRLLSVRDNIPHMLQTKNCFTLTKTQVDRLRVNNKFNCKLRLSRYNNIDFDLLTVPNTDVHTYIAGVRASLVDEQSKKLKTEAPSKSVKTVVNEPAIPQASSSSLSGFTMEELLSESFQQKITEILKSVCANQSTVNTDNAPTTTGAKKKKNKNKNKKK</sequence>